<evidence type="ECO:0000256" key="2">
    <source>
        <dbReference type="SAM" id="Phobius"/>
    </source>
</evidence>
<dbReference type="GeneID" id="65086572"/>
<feature type="transmembrane region" description="Helical" evidence="2">
    <location>
        <begin position="130"/>
        <end position="154"/>
    </location>
</feature>
<comment type="caution">
    <text evidence="3">The sequence shown here is derived from an EMBL/GenBank/DDBJ whole genome shotgun (WGS) entry which is preliminary data.</text>
</comment>
<feature type="compositionally biased region" description="Basic and acidic residues" evidence="1">
    <location>
        <begin position="164"/>
        <end position="184"/>
    </location>
</feature>
<keyword evidence="2" id="KW-0812">Transmembrane</keyword>
<keyword evidence="2" id="KW-0472">Membrane</keyword>
<feature type="transmembrane region" description="Helical" evidence="2">
    <location>
        <begin position="27"/>
        <end position="44"/>
    </location>
</feature>
<dbReference type="Proteomes" id="UP000184255">
    <property type="component" value="Unassembled WGS sequence"/>
</dbReference>
<sequence length="246" mass="27211">MLRWWRKQLDIRAFLVFQRLRRFNQTFIVLAALVSGLDIGALSYQEFRSRGEDDASLNHTAEGFLCSSAITAVISALIAGMLLFQFEGLEKASRLELAVAWIPLTLMDVAIVEFLIGITCWYAANNVRWRGALMATQLTALLGLCIALSAFMWLSMREKGGLGEEERKVTAAERRGVDADREEATQGTESWLGEMTAKSQNETNQVQRQEAEAENGSGEGKPRARRPISTKTNVANADAVPSPQGQ</sequence>
<feature type="transmembrane region" description="Helical" evidence="2">
    <location>
        <begin position="98"/>
        <end position="124"/>
    </location>
</feature>
<feature type="transmembrane region" description="Helical" evidence="2">
    <location>
        <begin position="64"/>
        <end position="86"/>
    </location>
</feature>
<proteinExistence type="predicted"/>
<protein>
    <recommendedName>
        <fullName evidence="5">Transmembrane protein</fullName>
    </recommendedName>
</protein>
<accession>A0A1L7TA14</accession>
<reference evidence="4" key="1">
    <citation type="journal article" date="2016" name="Genome Biol. Evol.">
        <title>Comparative 'omics' of the Fusarium fujikuroi species complex highlights differences in genetic potential and metabolite synthesis.</title>
        <authorList>
            <person name="Niehaus E.-M."/>
            <person name="Muensterkoetter M."/>
            <person name="Proctor R.H."/>
            <person name="Brown D.W."/>
            <person name="Sharon A."/>
            <person name="Idan Y."/>
            <person name="Oren-Young L."/>
            <person name="Sieber C.M."/>
            <person name="Novak O."/>
            <person name="Pencik A."/>
            <person name="Tarkowska D."/>
            <person name="Hromadova K."/>
            <person name="Freeman S."/>
            <person name="Maymon M."/>
            <person name="Elazar M."/>
            <person name="Youssef S.A."/>
            <person name="El-Shabrawy E.S.M."/>
            <person name="Shalaby A.B.A."/>
            <person name="Houterman P."/>
            <person name="Brock N.L."/>
            <person name="Burkhardt I."/>
            <person name="Tsavkelova E.A."/>
            <person name="Dickschat J.S."/>
            <person name="Galuszka P."/>
            <person name="Gueldener U."/>
            <person name="Tudzynski B."/>
        </authorList>
    </citation>
    <scope>NUCLEOTIDE SEQUENCE [LARGE SCALE GENOMIC DNA]</scope>
    <source>
        <strain evidence="4">MRC7560</strain>
    </source>
</reference>
<dbReference type="EMBL" id="FCQH01000005">
    <property type="protein sequence ID" value="CVK92415.1"/>
    <property type="molecule type" value="Genomic_DNA"/>
</dbReference>
<evidence type="ECO:0000256" key="1">
    <source>
        <dbReference type="SAM" id="MobiDB-lite"/>
    </source>
</evidence>
<feature type="compositionally biased region" description="Polar residues" evidence="1">
    <location>
        <begin position="197"/>
        <end position="208"/>
    </location>
</feature>
<feature type="region of interest" description="Disordered" evidence="1">
    <location>
        <begin position="164"/>
        <end position="246"/>
    </location>
</feature>
<evidence type="ECO:0008006" key="5">
    <source>
        <dbReference type="Google" id="ProtNLM"/>
    </source>
</evidence>
<dbReference type="RefSeq" id="XP_041681533.1">
    <property type="nucleotide sequence ID" value="XM_041830917.1"/>
</dbReference>
<evidence type="ECO:0000313" key="4">
    <source>
        <dbReference type="Proteomes" id="UP000184255"/>
    </source>
</evidence>
<evidence type="ECO:0000313" key="3">
    <source>
        <dbReference type="EMBL" id="CVK92415.1"/>
    </source>
</evidence>
<organism evidence="3 4">
    <name type="scientific">Fusarium mangiferae</name>
    <name type="common">Mango malformation disease fungus</name>
    <dbReference type="NCBI Taxonomy" id="192010"/>
    <lineage>
        <taxon>Eukaryota</taxon>
        <taxon>Fungi</taxon>
        <taxon>Dikarya</taxon>
        <taxon>Ascomycota</taxon>
        <taxon>Pezizomycotina</taxon>
        <taxon>Sordariomycetes</taxon>
        <taxon>Hypocreomycetidae</taxon>
        <taxon>Hypocreales</taxon>
        <taxon>Nectriaceae</taxon>
        <taxon>Fusarium</taxon>
        <taxon>Fusarium fujikuroi species complex</taxon>
    </lineage>
</organism>
<gene>
    <name evidence="3" type="ORF">FMAN_07311</name>
</gene>
<dbReference type="AlphaFoldDB" id="A0A1L7TA14"/>
<keyword evidence="2" id="KW-1133">Transmembrane helix</keyword>
<name>A0A1L7TA14_FUSMA</name>
<keyword evidence="4" id="KW-1185">Reference proteome</keyword>
<dbReference type="VEuPathDB" id="FungiDB:FMAN_07311"/>